<dbReference type="InterPro" id="IPR011767">
    <property type="entry name" value="GLR_AS"/>
</dbReference>
<dbReference type="Gene3D" id="3.40.30.80">
    <property type="match status" value="1"/>
</dbReference>
<evidence type="ECO:0000313" key="2">
    <source>
        <dbReference type="EMBL" id="HGS87385.1"/>
    </source>
</evidence>
<comment type="caution">
    <text evidence="2">The sequence shown here is derived from an EMBL/GenBank/DDBJ whole genome shotgun (WGS) entry which is preliminary data.</text>
</comment>
<accession>A0A7C4PXJ9</accession>
<dbReference type="EMBL" id="DSXR01000074">
    <property type="protein sequence ID" value="HGS87385.1"/>
    <property type="molecule type" value="Genomic_DNA"/>
</dbReference>
<dbReference type="AlphaFoldDB" id="A0A7C4PXJ9"/>
<name>A0A7C4PXJ9_9CHLR</name>
<dbReference type="Pfam" id="PF13192">
    <property type="entry name" value="Thioredoxin_3"/>
    <property type="match status" value="1"/>
</dbReference>
<dbReference type="InterPro" id="IPR011903">
    <property type="entry name" value="TON_0319-like"/>
</dbReference>
<dbReference type="PROSITE" id="PS00195">
    <property type="entry name" value="GLUTAREDOXIN_1"/>
    <property type="match status" value="1"/>
</dbReference>
<dbReference type="PROSITE" id="PS51354">
    <property type="entry name" value="GLUTAREDOXIN_2"/>
    <property type="match status" value="1"/>
</dbReference>
<dbReference type="PANTHER" id="PTHR37170:SF1">
    <property type="entry name" value="GLUTAREDOXIN-LIKE PROTEIN"/>
    <property type="match status" value="1"/>
</dbReference>
<dbReference type="PANTHER" id="PTHR37170">
    <property type="entry name" value="GLUTAREDOXIN-RELATED"/>
    <property type="match status" value="1"/>
</dbReference>
<feature type="domain" description="Thioredoxin-like fold" evidence="1">
    <location>
        <begin position="141"/>
        <end position="216"/>
    </location>
</feature>
<dbReference type="NCBIfam" id="TIGR02187">
    <property type="entry name" value="PDO_seleno_TRX"/>
    <property type="match status" value="1"/>
</dbReference>
<dbReference type="InterPro" id="IPR036249">
    <property type="entry name" value="Thioredoxin-like_sf"/>
</dbReference>
<reference evidence="2" key="1">
    <citation type="journal article" date="2020" name="mSystems">
        <title>Genome- and Community-Level Interaction Insights into Carbon Utilization and Element Cycling Functions of Hydrothermarchaeota in Hydrothermal Sediment.</title>
        <authorList>
            <person name="Zhou Z."/>
            <person name="Liu Y."/>
            <person name="Xu W."/>
            <person name="Pan J."/>
            <person name="Luo Z.H."/>
            <person name="Li M."/>
        </authorList>
    </citation>
    <scope>NUCLEOTIDE SEQUENCE [LARGE SCALE GENOMIC DNA]</scope>
    <source>
        <strain evidence="2">SpSt-556</strain>
    </source>
</reference>
<evidence type="ECO:0000259" key="1">
    <source>
        <dbReference type="Pfam" id="PF13192"/>
    </source>
</evidence>
<gene>
    <name evidence="2" type="ORF">ENT17_07170</name>
</gene>
<sequence>MSKLLDDEIRSQVRDVLSGMVHPVEIIFFGNQSEPCEYCEDTRQLLEEVTSLSDKLTLQVFDLKKDAVLATQYGVDKTPGFVILGKSADNLDDYGIRYAGIPAGHEFTSLINDILIVSKRDSGLSPETREFLKNLNQKVLLQVFVTPSCPYCPRAVVLAHQMALESPMVEAEMIEAMEFSSLADQFNVSGVPHTVINSGKGEVVGAVPESHLVQKIREALN</sequence>
<protein>
    <submittedName>
        <fullName evidence="2">Glutaredoxin</fullName>
    </submittedName>
</protein>
<dbReference type="SUPFAM" id="SSF52833">
    <property type="entry name" value="Thioredoxin-like"/>
    <property type="match status" value="2"/>
</dbReference>
<dbReference type="CDD" id="cd02973">
    <property type="entry name" value="TRX_GRX_like"/>
    <property type="match status" value="1"/>
</dbReference>
<organism evidence="2">
    <name type="scientific">Bellilinea caldifistulae</name>
    <dbReference type="NCBI Taxonomy" id="360411"/>
    <lineage>
        <taxon>Bacteria</taxon>
        <taxon>Bacillati</taxon>
        <taxon>Chloroflexota</taxon>
        <taxon>Anaerolineae</taxon>
        <taxon>Anaerolineales</taxon>
        <taxon>Anaerolineaceae</taxon>
        <taxon>Bellilinea</taxon>
    </lineage>
</organism>
<proteinExistence type="predicted"/>
<dbReference type="InterPro" id="IPR012336">
    <property type="entry name" value="Thioredoxin-like_fold"/>
</dbReference>